<evidence type="ECO:0000313" key="2">
    <source>
        <dbReference type="EMBL" id="MFC5751861.1"/>
    </source>
</evidence>
<protein>
    <submittedName>
        <fullName evidence="2">Nuclear transport factor 2 family protein</fullName>
    </submittedName>
</protein>
<organism evidence="2 3">
    <name type="scientific">Actinomadura rugatobispora</name>
    <dbReference type="NCBI Taxonomy" id="1994"/>
    <lineage>
        <taxon>Bacteria</taxon>
        <taxon>Bacillati</taxon>
        <taxon>Actinomycetota</taxon>
        <taxon>Actinomycetes</taxon>
        <taxon>Streptosporangiales</taxon>
        <taxon>Thermomonosporaceae</taxon>
        <taxon>Actinomadura</taxon>
    </lineage>
</organism>
<comment type="caution">
    <text evidence="2">The sequence shown here is derived from an EMBL/GenBank/DDBJ whole genome shotgun (WGS) entry which is preliminary data.</text>
</comment>
<reference evidence="3" key="1">
    <citation type="journal article" date="2019" name="Int. J. Syst. Evol. Microbiol.">
        <title>The Global Catalogue of Microorganisms (GCM) 10K type strain sequencing project: providing services to taxonomists for standard genome sequencing and annotation.</title>
        <authorList>
            <consortium name="The Broad Institute Genomics Platform"/>
            <consortium name="The Broad Institute Genome Sequencing Center for Infectious Disease"/>
            <person name="Wu L."/>
            <person name="Ma J."/>
        </authorList>
    </citation>
    <scope>NUCLEOTIDE SEQUENCE [LARGE SCALE GENOMIC DNA]</scope>
    <source>
        <strain evidence="3">KCTC 42087</strain>
    </source>
</reference>
<evidence type="ECO:0000313" key="3">
    <source>
        <dbReference type="Proteomes" id="UP001596074"/>
    </source>
</evidence>
<dbReference type="Gene3D" id="3.10.450.50">
    <property type="match status" value="1"/>
</dbReference>
<accession>A0ABW1A8N1</accession>
<dbReference type="SUPFAM" id="SSF54427">
    <property type="entry name" value="NTF2-like"/>
    <property type="match status" value="1"/>
</dbReference>
<keyword evidence="3" id="KW-1185">Reference proteome</keyword>
<dbReference type="Proteomes" id="UP001596074">
    <property type="component" value="Unassembled WGS sequence"/>
</dbReference>
<name>A0ABW1A8N1_9ACTN</name>
<dbReference type="EMBL" id="JBHSON010000076">
    <property type="protein sequence ID" value="MFC5751861.1"/>
    <property type="molecule type" value="Genomic_DNA"/>
</dbReference>
<gene>
    <name evidence="2" type="ORF">ACFPZN_40165</name>
</gene>
<dbReference type="Pfam" id="PF13577">
    <property type="entry name" value="SnoaL_4"/>
    <property type="match status" value="1"/>
</dbReference>
<dbReference type="CDD" id="cd00531">
    <property type="entry name" value="NTF2_like"/>
    <property type="match status" value="1"/>
</dbReference>
<sequence>MTGAAGADGAGEFRAVRDELEIRGALARIAMLSDMGDLDDYAAQFTEDAVWEMPGVPVKRGRAEIRAAGAARRAEGATGPGSGTRHVIGTTAVEVGGDGGTAVAESYWQFYVRTGAEPHLRSMGHYRDTFRREPAGWRLARREITPG</sequence>
<dbReference type="RefSeq" id="WP_378287822.1">
    <property type="nucleotide sequence ID" value="NZ_JBHSON010000076.1"/>
</dbReference>
<feature type="domain" description="SnoaL-like" evidence="1">
    <location>
        <begin position="15"/>
        <end position="142"/>
    </location>
</feature>
<proteinExistence type="predicted"/>
<dbReference type="InterPro" id="IPR037401">
    <property type="entry name" value="SnoaL-like"/>
</dbReference>
<evidence type="ECO:0000259" key="1">
    <source>
        <dbReference type="Pfam" id="PF13577"/>
    </source>
</evidence>
<dbReference type="InterPro" id="IPR032710">
    <property type="entry name" value="NTF2-like_dom_sf"/>
</dbReference>